<evidence type="ECO:0000256" key="3">
    <source>
        <dbReference type="ARBA" id="ARBA00022741"/>
    </source>
</evidence>
<keyword evidence="6" id="KW-0902">Two-component regulatory system</keyword>
<dbReference type="GO" id="GO:0016301">
    <property type="term" value="F:kinase activity"/>
    <property type="evidence" value="ECO:0007669"/>
    <property type="project" value="UniProtKB-KW"/>
</dbReference>
<protein>
    <submittedName>
        <fullName evidence="9">Adaptive-response sensory-kinase SasA</fullName>
        <ecNumber evidence="9">2.7.-.-</ecNumber>
    </submittedName>
</protein>
<dbReference type="GO" id="GO:0000160">
    <property type="term" value="P:phosphorelay signal transduction system"/>
    <property type="evidence" value="ECO:0007669"/>
    <property type="project" value="UniProtKB-KW"/>
</dbReference>
<dbReference type="PROSITE" id="PS50109">
    <property type="entry name" value="HIS_KIN"/>
    <property type="match status" value="1"/>
</dbReference>
<evidence type="ECO:0000256" key="7">
    <source>
        <dbReference type="SAM" id="Phobius"/>
    </source>
</evidence>
<keyword evidence="2 9" id="KW-0808">Transferase</keyword>
<dbReference type="GO" id="GO:0005524">
    <property type="term" value="F:ATP binding"/>
    <property type="evidence" value="ECO:0007669"/>
    <property type="project" value="UniProtKB-KW"/>
</dbReference>
<name>A0A916K7C1_9BACL</name>
<feature type="transmembrane region" description="Helical" evidence="7">
    <location>
        <begin position="157"/>
        <end position="177"/>
    </location>
</feature>
<dbReference type="AlphaFoldDB" id="A0A916K7C1"/>
<proteinExistence type="predicted"/>
<keyword evidence="7" id="KW-0812">Transmembrane</keyword>
<reference evidence="9" key="1">
    <citation type="submission" date="2021-06" db="EMBL/GenBank/DDBJ databases">
        <authorList>
            <person name="Criscuolo A."/>
        </authorList>
    </citation>
    <scope>NUCLEOTIDE SEQUENCE</scope>
    <source>
        <strain evidence="9">CIP111600</strain>
    </source>
</reference>
<keyword evidence="4" id="KW-0418">Kinase</keyword>
<dbReference type="PANTHER" id="PTHR43065:SF10">
    <property type="entry name" value="PEROXIDE STRESS-ACTIVATED HISTIDINE KINASE MAK3"/>
    <property type="match status" value="1"/>
</dbReference>
<evidence type="ECO:0000313" key="9">
    <source>
        <dbReference type="EMBL" id="CAG7638913.1"/>
    </source>
</evidence>
<feature type="transmembrane region" description="Helical" evidence="7">
    <location>
        <begin position="125"/>
        <end position="145"/>
    </location>
</feature>
<sequence>MFIGLTAQGIYLRLKNKESPLILWTTLILICSGLAGLQVILERVAIPYLYRSASPSVVDTATLCAGILNFAISTFPYYAILVVFLRFNGLFLYNKWMHVLLSLPIWLTLFFYTDLWGNRVQNWFVAVWGAGYMLAAIGLVLRSVLTEKNPERRLHHSMIGLIFIVPVAIVNAYQFAPGSNSELWLRIIPIICFVSMASVILLYVRGSFLGVKRRSIQSIHIGTSLIQHSLKNTIGKIKLNALNIQKSLDKQQYTDIERYADQLLKTYDEMMGTMARISQAVNDTAVVQMKEHNVSDIVEEVVRSLSVYPGIRVEKHYDALPLMVDRAVFTDCLHNIVNNAVEAMKEAGTIRIALECRKKTAMLSISDTGPGMDPLQLQNVFEPFHSTKYRSGKHFGLGMYQVKKAMDAHKGKIEIRSRLQHGTTVRLILKRSREGGHDGKAEGAVR</sequence>
<feature type="transmembrane region" description="Helical" evidence="7">
    <location>
        <begin position="21"/>
        <end position="40"/>
    </location>
</feature>
<feature type="domain" description="Histidine kinase" evidence="8">
    <location>
        <begin position="225"/>
        <end position="433"/>
    </location>
</feature>
<feature type="transmembrane region" description="Helical" evidence="7">
    <location>
        <begin position="60"/>
        <end position="84"/>
    </location>
</feature>
<dbReference type="Proteomes" id="UP000693672">
    <property type="component" value="Unassembled WGS sequence"/>
</dbReference>
<dbReference type="Pfam" id="PF02518">
    <property type="entry name" value="HATPase_c"/>
    <property type="match status" value="1"/>
</dbReference>
<comment type="caution">
    <text evidence="9">The sequence shown here is derived from an EMBL/GenBank/DDBJ whole genome shotgun (WGS) entry which is preliminary data.</text>
</comment>
<organism evidence="9 10">
    <name type="scientific">Paenibacillus solanacearum</name>
    <dbReference type="NCBI Taxonomy" id="2048548"/>
    <lineage>
        <taxon>Bacteria</taxon>
        <taxon>Bacillati</taxon>
        <taxon>Bacillota</taxon>
        <taxon>Bacilli</taxon>
        <taxon>Bacillales</taxon>
        <taxon>Paenibacillaceae</taxon>
        <taxon>Paenibacillus</taxon>
    </lineage>
</organism>
<dbReference type="PANTHER" id="PTHR43065">
    <property type="entry name" value="SENSOR HISTIDINE KINASE"/>
    <property type="match status" value="1"/>
</dbReference>
<evidence type="ECO:0000256" key="2">
    <source>
        <dbReference type="ARBA" id="ARBA00022679"/>
    </source>
</evidence>
<feature type="transmembrane region" description="Helical" evidence="7">
    <location>
        <begin position="96"/>
        <end position="113"/>
    </location>
</feature>
<keyword evidence="10" id="KW-1185">Reference proteome</keyword>
<evidence type="ECO:0000256" key="5">
    <source>
        <dbReference type="ARBA" id="ARBA00022840"/>
    </source>
</evidence>
<dbReference type="EMBL" id="CAJVAS010000019">
    <property type="protein sequence ID" value="CAG7638913.1"/>
    <property type="molecule type" value="Genomic_DNA"/>
</dbReference>
<feature type="transmembrane region" description="Helical" evidence="7">
    <location>
        <begin position="183"/>
        <end position="204"/>
    </location>
</feature>
<evidence type="ECO:0000313" key="10">
    <source>
        <dbReference type="Proteomes" id="UP000693672"/>
    </source>
</evidence>
<evidence type="ECO:0000256" key="6">
    <source>
        <dbReference type="ARBA" id="ARBA00023012"/>
    </source>
</evidence>
<dbReference type="EC" id="2.7.-.-" evidence="9"/>
<dbReference type="InterPro" id="IPR005467">
    <property type="entry name" value="His_kinase_dom"/>
</dbReference>
<keyword evidence="7" id="KW-1133">Transmembrane helix</keyword>
<accession>A0A916K7C1</accession>
<gene>
    <name evidence="9" type="primary">sasA_19</name>
    <name evidence="9" type="ORF">PAESOLCIP111_03990</name>
</gene>
<evidence type="ECO:0000259" key="8">
    <source>
        <dbReference type="PROSITE" id="PS50109"/>
    </source>
</evidence>
<keyword evidence="3" id="KW-0547">Nucleotide-binding</keyword>
<dbReference type="InterPro" id="IPR003594">
    <property type="entry name" value="HATPase_dom"/>
</dbReference>
<keyword evidence="5" id="KW-0067">ATP-binding</keyword>
<keyword evidence="7" id="KW-0472">Membrane</keyword>
<evidence type="ECO:0000256" key="4">
    <source>
        <dbReference type="ARBA" id="ARBA00022777"/>
    </source>
</evidence>
<dbReference type="SMART" id="SM00387">
    <property type="entry name" value="HATPase_c"/>
    <property type="match status" value="1"/>
</dbReference>
<keyword evidence="1" id="KW-0597">Phosphoprotein</keyword>
<evidence type="ECO:0000256" key="1">
    <source>
        <dbReference type="ARBA" id="ARBA00022553"/>
    </source>
</evidence>